<accession>A0ABW5HJ72</accession>
<feature type="compositionally biased region" description="Low complexity" evidence="1">
    <location>
        <begin position="70"/>
        <end position="87"/>
    </location>
</feature>
<evidence type="ECO:0000313" key="2">
    <source>
        <dbReference type="EMBL" id="MFD2473226.1"/>
    </source>
</evidence>
<feature type="region of interest" description="Disordered" evidence="1">
    <location>
        <begin position="67"/>
        <end position="102"/>
    </location>
</feature>
<comment type="caution">
    <text evidence="2">The sequence shown here is derived from an EMBL/GenBank/DDBJ whole genome shotgun (WGS) entry which is preliminary data.</text>
</comment>
<gene>
    <name evidence="2" type="ORF">ACFSVL_37905</name>
</gene>
<proteinExistence type="predicted"/>
<evidence type="ECO:0000313" key="3">
    <source>
        <dbReference type="Proteomes" id="UP001597483"/>
    </source>
</evidence>
<dbReference type="Proteomes" id="UP001597483">
    <property type="component" value="Unassembled WGS sequence"/>
</dbReference>
<organism evidence="2 3">
    <name type="scientific">Amycolatopsis silviterrae</name>
    <dbReference type="NCBI Taxonomy" id="1656914"/>
    <lineage>
        <taxon>Bacteria</taxon>
        <taxon>Bacillati</taxon>
        <taxon>Actinomycetota</taxon>
        <taxon>Actinomycetes</taxon>
        <taxon>Pseudonocardiales</taxon>
        <taxon>Pseudonocardiaceae</taxon>
        <taxon>Amycolatopsis</taxon>
    </lineage>
</organism>
<reference evidence="3" key="1">
    <citation type="journal article" date="2019" name="Int. J. Syst. Evol. Microbiol.">
        <title>The Global Catalogue of Microorganisms (GCM) 10K type strain sequencing project: providing services to taxonomists for standard genome sequencing and annotation.</title>
        <authorList>
            <consortium name="The Broad Institute Genomics Platform"/>
            <consortium name="The Broad Institute Genome Sequencing Center for Infectious Disease"/>
            <person name="Wu L."/>
            <person name="Ma J."/>
        </authorList>
    </citation>
    <scope>NUCLEOTIDE SEQUENCE [LARGE SCALE GENOMIC DNA]</scope>
    <source>
        <strain evidence="3">CGMCC 4.7641</strain>
    </source>
</reference>
<protein>
    <submittedName>
        <fullName evidence="2">Uncharacterized protein</fullName>
    </submittedName>
</protein>
<evidence type="ECO:0000256" key="1">
    <source>
        <dbReference type="SAM" id="MobiDB-lite"/>
    </source>
</evidence>
<keyword evidence="3" id="KW-1185">Reference proteome</keyword>
<dbReference type="EMBL" id="JBHUKS010000030">
    <property type="protein sequence ID" value="MFD2473226.1"/>
    <property type="molecule type" value="Genomic_DNA"/>
</dbReference>
<sequence length="129" mass="12877">MDEHAFAAGVSGVREVVLLVGALEEVVGAALEDVGGVEVVDGTVLDARGALNACISAAAAGNCSGSTELAASHTGTASAPTASAPAAVGSRHDFDPSRCLPDTSHHHLLVRVRKAATTLRTGHGNVTDK</sequence>
<dbReference type="RefSeq" id="WP_378311536.1">
    <property type="nucleotide sequence ID" value="NZ_JBHUKS010000030.1"/>
</dbReference>
<name>A0ABW5HJ72_9PSEU</name>